<evidence type="ECO:0000313" key="3">
    <source>
        <dbReference type="EMBL" id="PIA39814.1"/>
    </source>
</evidence>
<sequence length="281" mass="32347">MSSKDMMNMAVCYVVLLFLVLGGAECRCSINSQGDCIRERSPRVSAAEDENLIHLYDIGRFTSIADTMMGFEGVFTIWKPNITEPNQAITNQMWIVHENDLNQTFTDNAIEAGWMVDEKRYGDNELRFFVKTTISGYQNSCYNDEHCEPKFYKERDNLFEPITNISNSDGHLVLRNLTILQDEELRRWVVYIDDEEVGHWNMDAFTILNDRLPNTVEMGGKVVAPHGARSLPLISLCLPKSRDHHLMIRGRVDRRSEAFKDANEVNFEIVNTYTDALYQSL</sequence>
<dbReference type="InterPro" id="IPR053168">
    <property type="entry name" value="Glutamic_endopeptidase"/>
</dbReference>
<dbReference type="STRING" id="218851.A0A2G5D8I1"/>
<dbReference type="AlphaFoldDB" id="A0A2G5D8I1"/>
<evidence type="ECO:0000259" key="2">
    <source>
        <dbReference type="PROSITE" id="PS52045"/>
    </source>
</evidence>
<dbReference type="EMBL" id="KZ305043">
    <property type="protein sequence ID" value="PIA39814.1"/>
    <property type="molecule type" value="Genomic_DNA"/>
</dbReference>
<name>A0A2G5D8I1_AQUCA</name>
<evidence type="ECO:0000256" key="1">
    <source>
        <dbReference type="SAM" id="SignalP"/>
    </source>
</evidence>
<dbReference type="InterPro" id="IPR004314">
    <property type="entry name" value="Neprosin"/>
</dbReference>
<dbReference type="PANTHER" id="PTHR31589">
    <property type="entry name" value="PROTEIN, PUTATIVE (DUF239)-RELATED-RELATED"/>
    <property type="match status" value="1"/>
</dbReference>
<proteinExistence type="predicted"/>
<accession>A0A2G5D8I1</accession>
<gene>
    <name evidence="3" type="ORF">AQUCO_02600344v1</name>
</gene>
<feature type="chain" id="PRO_5013774446" description="Neprosin PEP catalytic domain-containing protein" evidence="1">
    <location>
        <begin position="27"/>
        <end position="281"/>
    </location>
</feature>
<keyword evidence="1" id="KW-0732">Signal</keyword>
<keyword evidence="4" id="KW-1185">Reference proteome</keyword>
<organism evidence="3 4">
    <name type="scientific">Aquilegia coerulea</name>
    <name type="common">Rocky mountain columbine</name>
    <dbReference type="NCBI Taxonomy" id="218851"/>
    <lineage>
        <taxon>Eukaryota</taxon>
        <taxon>Viridiplantae</taxon>
        <taxon>Streptophyta</taxon>
        <taxon>Embryophyta</taxon>
        <taxon>Tracheophyta</taxon>
        <taxon>Spermatophyta</taxon>
        <taxon>Magnoliopsida</taxon>
        <taxon>Ranunculales</taxon>
        <taxon>Ranunculaceae</taxon>
        <taxon>Thalictroideae</taxon>
        <taxon>Aquilegia</taxon>
    </lineage>
</organism>
<protein>
    <recommendedName>
        <fullName evidence="2">Neprosin PEP catalytic domain-containing protein</fullName>
    </recommendedName>
</protein>
<feature type="domain" description="Neprosin PEP catalytic" evidence="2">
    <location>
        <begin position="49"/>
        <end position="281"/>
    </location>
</feature>
<dbReference type="PANTHER" id="PTHR31589:SF223">
    <property type="entry name" value="PROTEIN, PUTATIVE (DUF239)-RELATED"/>
    <property type="match status" value="1"/>
</dbReference>
<dbReference type="PROSITE" id="PS52045">
    <property type="entry name" value="NEPROSIN_PEP_CD"/>
    <property type="match status" value="1"/>
</dbReference>
<dbReference type="InParanoid" id="A0A2G5D8I1"/>
<reference evidence="3 4" key="1">
    <citation type="submission" date="2017-09" db="EMBL/GenBank/DDBJ databases">
        <title>WGS assembly of Aquilegia coerulea Goldsmith.</title>
        <authorList>
            <person name="Hodges S."/>
            <person name="Kramer E."/>
            <person name="Nordborg M."/>
            <person name="Tomkins J."/>
            <person name="Borevitz J."/>
            <person name="Derieg N."/>
            <person name="Yan J."/>
            <person name="Mihaltcheva S."/>
            <person name="Hayes R.D."/>
            <person name="Rokhsar D."/>
        </authorList>
    </citation>
    <scope>NUCLEOTIDE SEQUENCE [LARGE SCALE GENOMIC DNA]</scope>
    <source>
        <strain evidence="4">cv. Goldsmith</strain>
    </source>
</reference>
<dbReference type="Pfam" id="PF03080">
    <property type="entry name" value="Neprosin"/>
    <property type="match status" value="1"/>
</dbReference>
<feature type="signal peptide" evidence="1">
    <location>
        <begin position="1"/>
        <end position="26"/>
    </location>
</feature>
<evidence type="ECO:0000313" key="4">
    <source>
        <dbReference type="Proteomes" id="UP000230069"/>
    </source>
</evidence>
<dbReference type="Proteomes" id="UP000230069">
    <property type="component" value="Unassembled WGS sequence"/>
</dbReference>